<keyword evidence="2" id="KW-1133">Transmembrane helix</keyword>
<dbReference type="RefSeq" id="XP_022492143.1">
    <property type="nucleotide sequence ID" value="XM_022628353.1"/>
</dbReference>
<feature type="compositionally biased region" description="Polar residues" evidence="1">
    <location>
        <begin position="87"/>
        <end position="100"/>
    </location>
</feature>
<gene>
    <name evidence="3" type="ORF">PENARI_c003G05044</name>
</gene>
<evidence type="ECO:0000256" key="2">
    <source>
        <dbReference type="SAM" id="Phobius"/>
    </source>
</evidence>
<organism evidence="3 4">
    <name type="scientific">Penicillium arizonense</name>
    <dbReference type="NCBI Taxonomy" id="1835702"/>
    <lineage>
        <taxon>Eukaryota</taxon>
        <taxon>Fungi</taxon>
        <taxon>Dikarya</taxon>
        <taxon>Ascomycota</taxon>
        <taxon>Pezizomycotina</taxon>
        <taxon>Eurotiomycetes</taxon>
        <taxon>Eurotiomycetidae</taxon>
        <taxon>Eurotiales</taxon>
        <taxon>Aspergillaceae</taxon>
        <taxon>Penicillium</taxon>
    </lineage>
</organism>
<proteinExistence type="predicted"/>
<dbReference type="EMBL" id="LXJU01000003">
    <property type="protein sequence ID" value="OGE56716.1"/>
    <property type="molecule type" value="Genomic_DNA"/>
</dbReference>
<dbReference type="STRING" id="1835702.A0A1F5LUB5"/>
<dbReference type="Proteomes" id="UP000177622">
    <property type="component" value="Unassembled WGS sequence"/>
</dbReference>
<keyword evidence="4" id="KW-1185">Reference proteome</keyword>
<protein>
    <submittedName>
        <fullName evidence="3">Uncharacterized protein</fullName>
    </submittedName>
</protein>
<keyword evidence="2" id="KW-0472">Membrane</keyword>
<comment type="caution">
    <text evidence="3">The sequence shown here is derived from an EMBL/GenBank/DDBJ whole genome shotgun (WGS) entry which is preliminary data.</text>
</comment>
<evidence type="ECO:0000256" key="1">
    <source>
        <dbReference type="SAM" id="MobiDB-lite"/>
    </source>
</evidence>
<dbReference type="PANTHER" id="PTHR40623">
    <property type="entry name" value="INTEGRAL MEMBRANE PROTEIN"/>
    <property type="match status" value="1"/>
</dbReference>
<sequence length="307" mass="34690">MAFWVDWELWEKLSVVLAMLIALVLVYSFGVLAYNRWMIRKYTAEEAHAREQEAELYPMLHRDDVPFGARALESGIAIEGIWVSNPNTPSHSPCQPTTPVGSRPASPALRLSSKASESPKSSLGSECTLISPRPVPPAGRHGVLSQLDLASAGFSYESKEHAFSSRASLPINPNALRMSPVQEEKLVSVKDTTRSQRRASFHTRIFSSSRHSEVKDHSVGSDGTDEMDHASTENNRVSRFTRTLRRRSSEEFRRKMSRIFNENIQMGEPADHLEFNPTLQEYQKRNLRKSLLRPFRPWMSSAGNEAH</sequence>
<evidence type="ECO:0000313" key="3">
    <source>
        <dbReference type="EMBL" id="OGE56716.1"/>
    </source>
</evidence>
<feature type="region of interest" description="Disordered" evidence="1">
    <location>
        <begin position="87"/>
        <end position="138"/>
    </location>
</feature>
<feature type="region of interest" description="Disordered" evidence="1">
    <location>
        <begin position="208"/>
        <end position="235"/>
    </location>
</feature>
<feature type="compositionally biased region" description="Basic and acidic residues" evidence="1">
    <location>
        <begin position="210"/>
        <end position="219"/>
    </location>
</feature>
<dbReference type="OrthoDB" id="5426165at2759"/>
<evidence type="ECO:0000313" key="4">
    <source>
        <dbReference type="Proteomes" id="UP000177622"/>
    </source>
</evidence>
<reference evidence="3 4" key="1">
    <citation type="journal article" date="2016" name="Sci. Rep.">
        <title>Penicillium arizonense, a new, genome sequenced fungal species, reveals a high chemical diversity in secreted metabolites.</title>
        <authorList>
            <person name="Grijseels S."/>
            <person name="Nielsen J.C."/>
            <person name="Randelovic M."/>
            <person name="Nielsen J."/>
            <person name="Nielsen K.F."/>
            <person name="Workman M."/>
            <person name="Frisvad J.C."/>
        </authorList>
    </citation>
    <scope>NUCLEOTIDE SEQUENCE [LARGE SCALE GENOMIC DNA]</scope>
    <source>
        <strain evidence="3 4">CBS 141311</strain>
    </source>
</reference>
<dbReference type="PANTHER" id="PTHR40623:SF2">
    <property type="entry name" value="INTEGRAL MEMBRANE PROTEIN"/>
    <property type="match status" value="1"/>
</dbReference>
<feature type="transmembrane region" description="Helical" evidence="2">
    <location>
        <begin position="13"/>
        <end position="34"/>
    </location>
</feature>
<accession>A0A1F5LUB5</accession>
<dbReference type="GeneID" id="34573087"/>
<keyword evidence="2" id="KW-0812">Transmembrane</keyword>
<name>A0A1F5LUB5_PENAI</name>
<dbReference type="AlphaFoldDB" id="A0A1F5LUB5"/>
<feature type="compositionally biased region" description="Low complexity" evidence="1">
    <location>
        <begin position="111"/>
        <end position="126"/>
    </location>
</feature>